<dbReference type="EnsemblPlants" id="AUR62043753-RA">
    <property type="protein sequence ID" value="AUR62043753-RA:cds"/>
    <property type="gene ID" value="AUR62043753"/>
</dbReference>
<dbReference type="Gramene" id="AUR62016260-RA">
    <property type="protein sequence ID" value="AUR62016260-RA:cds"/>
    <property type="gene ID" value="AUR62016260"/>
</dbReference>
<name>A0A803LMT1_CHEQI</name>
<reference evidence="2" key="1">
    <citation type="journal article" date="2017" name="Nature">
        <title>The genome of Chenopodium quinoa.</title>
        <authorList>
            <person name="Jarvis D.E."/>
            <person name="Ho Y.S."/>
            <person name="Lightfoot D.J."/>
            <person name="Schmoeckel S.M."/>
            <person name="Li B."/>
            <person name="Borm T.J.A."/>
            <person name="Ohyanagi H."/>
            <person name="Mineta K."/>
            <person name="Michell C.T."/>
            <person name="Saber N."/>
            <person name="Kharbatia N.M."/>
            <person name="Rupper R.R."/>
            <person name="Sharp A.R."/>
            <person name="Dally N."/>
            <person name="Boughton B.A."/>
            <person name="Woo Y.H."/>
            <person name="Gao G."/>
            <person name="Schijlen E.G.W.M."/>
            <person name="Guo X."/>
            <person name="Momin A.A."/>
            <person name="Negrao S."/>
            <person name="Al-Babili S."/>
            <person name="Gehring C."/>
            <person name="Roessner U."/>
            <person name="Jung C."/>
            <person name="Murphy K."/>
            <person name="Arold S.T."/>
            <person name="Gojobori T."/>
            <person name="van der Linden C.G."/>
            <person name="van Loo E.N."/>
            <person name="Jellen E.N."/>
            <person name="Maughan P.J."/>
            <person name="Tester M."/>
        </authorList>
    </citation>
    <scope>NUCLEOTIDE SEQUENCE [LARGE SCALE GENOMIC DNA]</scope>
    <source>
        <strain evidence="2">cv. PI 614886</strain>
    </source>
</reference>
<reference evidence="2" key="2">
    <citation type="submission" date="2021-03" db="UniProtKB">
        <authorList>
            <consortium name="EnsemblPlants"/>
        </authorList>
    </citation>
    <scope>IDENTIFICATION</scope>
</reference>
<accession>A0A803NCD6</accession>
<evidence type="ECO:0000313" key="3">
    <source>
        <dbReference type="Proteomes" id="UP000596660"/>
    </source>
</evidence>
<evidence type="ECO:0000313" key="2">
    <source>
        <dbReference type="EnsemblPlants" id="AUR62016260-RA:cds"/>
    </source>
</evidence>
<proteinExistence type="predicted"/>
<dbReference type="AlphaFoldDB" id="A0A803LMT1"/>
<accession>A0A803LMT1</accession>
<dbReference type="Gramene" id="AUR62043753-RA">
    <property type="protein sequence ID" value="AUR62043753-RA:cds"/>
    <property type="gene ID" value="AUR62043753"/>
</dbReference>
<sequence>MNSGNNKKAEHSQTNMSTSNNVSSFSLTKQEFAITTGSVYTESTVREVKIDPPTPAVKSGKIGQVHNSHP</sequence>
<dbReference type="EnsemblPlants" id="AUR62016260-RA">
    <property type="protein sequence ID" value="AUR62016260-RA:cds"/>
    <property type="gene ID" value="AUR62016260"/>
</dbReference>
<keyword evidence="3" id="KW-1185">Reference proteome</keyword>
<evidence type="ECO:0000256" key="1">
    <source>
        <dbReference type="SAM" id="MobiDB-lite"/>
    </source>
</evidence>
<dbReference type="Proteomes" id="UP000596660">
    <property type="component" value="Unplaced"/>
</dbReference>
<organism evidence="2 3">
    <name type="scientific">Chenopodium quinoa</name>
    <name type="common">Quinoa</name>
    <dbReference type="NCBI Taxonomy" id="63459"/>
    <lineage>
        <taxon>Eukaryota</taxon>
        <taxon>Viridiplantae</taxon>
        <taxon>Streptophyta</taxon>
        <taxon>Embryophyta</taxon>
        <taxon>Tracheophyta</taxon>
        <taxon>Spermatophyta</taxon>
        <taxon>Magnoliopsida</taxon>
        <taxon>eudicotyledons</taxon>
        <taxon>Gunneridae</taxon>
        <taxon>Pentapetalae</taxon>
        <taxon>Caryophyllales</taxon>
        <taxon>Chenopodiaceae</taxon>
        <taxon>Chenopodioideae</taxon>
        <taxon>Atripliceae</taxon>
        <taxon>Chenopodium</taxon>
    </lineage>
</organism>
<protein>
    <submittedName>
        <fullName evidence="2">Uncharacterized protein</fullName>
    </submittedName>
</protein>
<feature type="compositionally biased region" description="Polar residues" evidence="1">
    <location>
        <begin position="1"/>
        <end position="43"/>
    </location>
</feature>
<feature type="region of interest" description="Disordered" evidence="1">
    <location>
        <begin position="1"/>
        <end position="70"/>
    </location>
</feature>